<accession>A0ABT4UAM3</accession>
<evidence type="ECO:0000259" key="4">
    <source>
        <dbReference type="PROSITE" id="PS51186"/>
    </source>
</evidence>
<keyword evidence="1" id="KW-0808">Transferase</keyword>
<feature type="region of interest" description="Disordered" evidence="3">
    <location>
        <begin position="122"/>
        <end position="155"/>
    </location>
</feature>
<dbReference type="InterPro" id="IPR000182">
    <property type="entry name" value="GNAT_dom"/>
</dbReference>
<evidence type="ECO:0000313" key="6">
    <source>
        <dbReference type="Proteomes" id="UP001527866"/>
    </source>
</evidence>
<dbReference type="Gene3D" id="3.40.630.30">
    <property type="match status" value="1"/>
</dbReference>
<dbReference type="PANTHER" id="PTHR43877">
    <property type="entry name" value="AMINOALKYLPHOSPHONATE N-ACETYLTRANSFERASE-RELATED-RELATED"/>
    <property type="match status" value="1"/>
</dbReference>
<proteinExistence type="predicted"/>
<dbReference type="EMBL" id="JAQFWQ010000078">
    <property type="protein sequence ID" value="MDA2813440.1"/>
    <property type="molecule type" value="Genomic_DNA"/>
</dbReference>
<reference evidence="5 6" key="1">
    <citation type="submission" date="2023-01" db="EMBL/GenBank/DDBJ databases">
        <title>Draft genome sequence of Nocardiopsis sp. RSe5-2 isolated from halophytes.</title>
        <authorList>
            <person name="Duangmal K."/>
            <person name="Chantavorakit T."/>
        </authorList>
    </citation>
    <scope>NUCLEOTIDE SEQUENCE [LARGE SCALE GENOMIC DNA]</scope>
    <source>
        <strain evidence="5 6">RSe5-2</strain>
    </source>
</reference>
<evidence type="ECO:0000313" key="5">
    <source>
        <dbReference type="EMBL" id="MDA2813440.1"/>
    </source>
</evidence>
<feature type="compositionally biased region" description="Gly residues" evidence="3">
    <location>
        <begin position="140"/>
        <end position="154"/>
    </location>
</feature>
<dbReference type="SUPFAM" id="SSF55729">
    <property type="entry name" value="Acyl-CoA N-acyltransferases (Nat)"/>
    <property type="match status" value="1"/>
</dbReference>
<evidence type="ECO:0000256" key="1">
    <source>
        <dbReference type="ARBA" id="ARBA00022679"/>
    </source>
</evidence>
<dbReference type="RefSeq" id="WP_270688448.1">
    <property type="nucleotide sequence ID" value="NZ_JAQFWQ010000078.1"/>
</dbReference>
<feature type="domain" description="N-acetyltransferase" evidence="4">
    <location>
        <begin position="12"/>
        <end position="237"/>
    </location>
</feature>
<organism evidence="5 6">
    <name type="scientific">Nocardiopsis endophytica</name>
    <dbReference type="NCBI Taxonomy" id="3018445"/>
    <lineage>
        <taxon>Bacteria</taxon>
        <taxon>Bacillati</taxon>
        <taxon>Actinomycetota</taxon>
        <taxon>Actinomycetes</taxon>
        <taxon>Streptosporangiales</taxon>
        <taxon>Nocardiopsidaceae</taxon>
        <taxon>Nocardiopsis</taxon>
    </lineage>
</organism>
<dbReference type="InterPro" id="IPR016181">
    <property type="entry name" value="Acyl_CoA_acyltransferase"/>
</dbReference>
<dbReference type="PROSITE" id="PS51186">
    <property type="entry name" value="GNAT"/>
    <property type="match status" value="1"/>
</dbReference>
<dbReference type="Pfam" id="PF00583">
    <property type="entry name" value="Acetyltransf_1"/>
    <property type="match status" value="1"/>
</dbReference>
<dbReference type="InterPro" id="IPR050832">
    <property type="entry name" value="Bact_Acetyltransf"/>
</dbReference>
<evidence type="ECO:0000256" key="3">
    <source>
        <dbReference type="SAM" id="MobiDB-lite"/>
    </source>
</evidence>
<protein>
    <submittedName>
        <fullName evidence="5">GNAT family N-acetyltransferase</fullName>
    </submittedName>
</protein>
<evidence type="ECO:0000256" key="2">
    <source>
        <dbReference type="ARBA" id="ARBA00023315"/>
    </source>
</evidence>
<dbReference type="Proteomes" id="UP001527866">
    <property type="component" value="Unassembled WGS sequence"/>
</dbReference>
<gene>
    <name evidence="5" type="ORF">O4J56_22530</name>
</gene>
<keyword evidence="2" id="KW-0012">Acyltransferase</keyword>
<keyword evidence="6" id="KW-1185">Reference proteome</keyword>
<sequence length="237" mass="25361">MPSPAPSETPAVSLRAMELDDVPTVVRLHRANLPSGFFVELGDRFLGRYYRSFLTSPAAVALVAESGGAAAGFLVGSTDEAAHHRHLMRFSRWDLARAGLASLLVRPELTARFMRTRARRYLRGMRRSPGPGPAGSGRNADGGGGTGGGEGTGGAPLRTGVLSHIAVDSGVRRSGVGAVLVGGFTGIARVHGVERLRLYTGHDNQAAQRFYRRLGWEEQPVQHDIDGVPWTPFVLDL</sequence>
<comment type="caution">
    <text evidence="5">The sequence shown here is derived from an EMBL/GenBank/DDBJ whole genome shotgun (WGS) entry which is preliminary data.</text>
</comment>
<name>A0ABT4UAM3_9ACTN</name>